<dbReference type="eggNOG" id="COG5061">
    <property type="taxonomic scope" value="Bacteria"/>
</dbReference>
<feature type="transmembrane region" description="Helical" evidence="1">
    <location>
        <begin position="99"/>
        <end position="122"/>
    </location>
</feature>
<feature type="transmembrane region" description="Helical" evidence="1">
    <location>
        <begin position="52"/>
        <end position="78"/>
    </location>
</feature>
<evidence type="ECO:0008006" key="4">
    <source>
        <dbReference type="Google" id="ProtNLM"/>
    </source>
</evidence>
<keyword evidence="1" id="KW-0472">Membrane</keyword>
<dbReference type="Pfam" id="PF11750">
    <property type="entry name" value="DUF3307"/>
    <property type="match status" value="1"/>
</dbReference>
<proteinExistence type="predicted"/>
<evidence type="ECO:0000313" key="3">
    <source>
        <dbReference type="Proteomes" id="UP000016637"/>
    </source>
</evidence>
<accession>U2QUD5</accession>
<dbReference type="Proteomes" id="UP000016637">
    <property type="component" value="Unassembled WGS sequence"/>
</dbReference>
<evidence type="ECO:0000256" key="1">
    <source>
        <dbReference type="SAM" id="Phobius"/>
    </source>
</evidence>
<organism evidence="2 3">
    <name type="scientific">Gemella bergeri ATCC 700627</name>
    <dbReference type="NCBI Taxonomy" id="1321820"/>
    <lineage>
        <taxon>Bacteria</taxon>
        <taxon>Bacillati</taxon>
        <taxon>Bacillota</taxon>
        <taxon>Bacilli</taxon>
        <taxon>Bacillales</taxon>
        <taxon>Gemellaceae</taxon>
        <taxon>Gemella</taxon>
    </lineage>
</organism>
<evidence type="ECO:0000313" key="2">
    <source>
        <dbReference type="EMBL" id="ERK59829.1"/>
    </source>
</evidence>
<feature type="transmembrane region" description="Helical" evidence="1">
    <location>
        <begin position="221"/>
        <end position="242"/>
    </location>
</feature>
<feature type="transmembrane region" description="Helical" evidence="1">
    <location>
        <begin position="12"/>
        <end position="32"/>
    </location>
</feature>
<feature type="transmembrane region" description="Helical" evidence="1">
    <location>
        <begin position="134"/>
        <end position="157"/>
    </location>
</feature>
<dbReference type="InterPro" id="IPR021737">
    <property type="entry name" value="Phage_phiKZ_Orf197"/>
</dbReference>
<protein>
    <recommendedName>
        <fullName evidence="4">DUF3307 domain-containing protein</fullName>
    </recommendedName>
</protein>
<sequence>MSNFLLGISNMLLYNSIVLITLLVHILSDFQFQSEKIASLKTTKLIYLLKHLIIVGLPLIVLVIISPINIMYFLLVWLSHVIIDSTKYSLNTYINKNKLGRITFIIDQTLHIFCIVYLYYLVGFNDEKLNSVGNILRLILFFAILGKPVNIIFKILFSKYQVVENNSGTIAGAGAIIGIIERYIIGICVLLGQYASIGLIFAAKSVARYNKISENQSFAEYYLIGSLFSIICVLVTHVVLFML</sequence>
<keyword evidence="3" id="KW-1185">Reference proteome</keyword>
<feature type="transmembrane region" description="Helical" evidence="1">
    <location>
        <begin position="183"/>
        <end position="201"/>
    </location>
</feature>
<keyword evidence="1" id="KW-1133">Transmembrane helix</keyword>
<dbReference type="PATRIC" id="fig|1321820.3.peg.423"/>
<name>U2QUD5_9BACL</name>
<keyword evidence="1" id="KW-0812">Transmembrane</keyword>
<dbReference type="AlphaFoldDB" id="U2QUD5"/>
<dbReference type="RefSeq" id="WP_021752791.1">
    <property type="nucleotide sequence ID" value="NZ_KI271821.1"/>
</dbReference>
<dbReference type="EMBL" id="AWVP01000020">
    <property type="protein sequence ID" value="ERK59829.1"/>
    <property type="molecule type" value="Genomic_DNA"/>
</dbReference>
<reference evidence="2 3" key="1">
    <citation type="submission" date="2013-08" db="EMBL/GenBank/DDBJ databases">
        <authorList>
            <person name="Weinstock G."/>
            <person name="Sodergren E."/>
            <person name="Wylie T."/>
            <person name="Fulton L."/>
            <person name="Fulton R."/>
            <person name="Fronick C."/>
            <person name="O'Laughlin M."/>
            <person name="Godfrey J."/>
            <person name="Miner T."/>
            <person name="Herter B."/>
            <person name="Appelbaum E."/>
            <person name="Cordes M."/>
            <person name="Lek S."/>
            <person name="Wollam A."/>
            <person name="Pepin K.H."/>
            <person name="Palsikar V.B."/>
            <person name="Mitreva M."/>
            <person name="Wilson R.K."/>
        </authorList>
    </citation>
    <scope>NUCLEOTIDE SEQUENCE [LARGE SCALE GENOMIC DNA]</scope>
    <source>
        <strain evidence="2 3">ATCC 700627</strain>
    </source>
</reference>
<dbReference type="HOGENOM" id="CLU_072282_3_0_9"/>
<comment type="caution">
    <text evidence="2">The sequence shown here is derived from an EMBL/GenBank/DDBJ whole genome shotgun (WGS) entry which is preliminary data.</text>
</comment>
<gene>
    <name evidence="2" type="ORF">HMPREF1983_00430</name>
</gene>